<protein>
    <recommendedName>
        <fullName evidence="2">DUF6311 domain-containing protein</fullName>
    </recommendedName>
</protein>
<feature type="transmembrane region" description="Helical" evidence="1">
    <location>
        <begin position="194"/>
        <end position="211"/>
    </location>
</feature>
<evidence type="ECO:0000313" key="3">
    <source>
        <dbReference type="EMBL" id="RFC55599.1"/>
    </source>
</evidence>
<gene>
    <name evidence="3" type="ORF">DXU93_01315</name>
</gene>
<feature type="transmembrane region" description="Helical" evidence="1">
    <location>
        <begin position="399"/>
        <end position="416"/>
    </location>
</feature>
<evidence type="ECO:0000313" key="4">
    <source>
        <dbReference type="Proteomes" id="UP000257127"/>
    </source>
</evidence>
<organism evidence="3 4">
    <name type="scientific">Brumimicrobium aurantiacum</name>
    <dbReference type="NCBI Taxonomy" id="1737063"/>
    <lineage>
        <taxon>Bacteria</taxon>
        <taxon>Pseudomonadati</taxon>
        <taxon>Bacteroidota</taxon>
        <taxon>Flavobacteriia</taxon>
        <taxon>Flavobacteriales</taxon>
        <taxon>Crocinitomicaceae</taxon>
        <taxon>Brumimicrobium</taxon>
    </lineage>
</organism>
<feature type="transmembrane region" description="Helical" evidence="1">
    <location>
        <begin position="12"/>
        <end position="31"/>
    </location>
</feature>
<dbReference type="Pfam" id="PF19830">
    <property type="entry name" value="DUF6311"/>
    <property type="match status" value="1"/>
</dbReference>
<dbReference type="AlphaFoldDB" id="A0A3E1F1H9"/>
<feature type="transmembrane region" description="Helical" evidence="1">
    <location>
        <begin position="126"/>
        <end position="143"/>
    </location>
</feature>
<keyword evidence="4" id="KW-1185">Reference proteome</keyword>
<dbReference type="OrthoDB" id="976311at2"/>
<accession>A0A3E1F1H9</accession>
<keyword evidence="1" id="KW-0472">Membrane</keyword>
<sequence>MRKLFFKLETVVFLVALLIVYGFNHSIFFRLNDVLFAGDGDGIKNYYTYLYHAKHDDSFWGFTGMNYPFNEHIVYTDGHPLLSYCINLLGLSNYGIGILNFLMLISIPIAVFFLFKILKHYGVQRFWCFLSSITIAFMTPQLFRMSGHLSLSYSFAIPLMWWLLIQLTHSNRRLWLALYVLLLIWTFFTHPYLGLIISVFGLSYGFVFWLFNTKEWKLYLIKIGAPILFIIVLFQVIVAFTDSHSDRMKTPVGFFDYYADWNSLLFPHHGPFSFMIDLFSLGAVKWETWSYLGFFTIVLMVLALLFLIFNFWKLDRKEIFSQSIFKVHLAGFLVLLFSFCIPFKYEFFKPIVDLLTPLKQFRVLGRFTWVYFYVLTVSMVVFLQYLFSVSKRFKTPIKAFYILGITATFLEIIPAHQDVSNSISEHQNTFKKEHLSEELSELVEWTNQQNYDAVLFLPFTHLSSENIVLQGSEKASFEAMMLSFHTQTPLLNTVTSRTSVQEAVLMHNLFAPDYIEKHIFDHIPEESEIVVMMNKEELNPNEKRIVNTSELRYENDEFKVYHFSKENWNNSKAFDAVLTQNEAANHILSNNWRADTNEVWFFYEGFENQKSDLAMAGEGAFESVKHEYDIILDSLDFPTPGTYRCSFWYNMKVDRVNQFGFIEHDYAVRKSVWSDIVKIRESNLIVGDWIRASFDFEVDENVKTSRFVLSTKASDATFVIDEILIQKVGDPSLFKEELKDGEEFVVYNNDWISVKSFSH</sequence>
<feature type="transmembrane region" description="Helical" evidence="1">
    <location>
        <begin position="94"/>
        <end position="114"/>
    </location>
</feature>
<evidence type="ECO:0000256" key="1">
    <source>
        <dbReference type="SAM" id="Phobius"/>
    </source>
</evidence>
<feature type="transmembrane region" description="Helical" evidence="1">
    <location>
        <begin position="324"/>
        <end position="347"/>
    </location>
</feature>
<dbReference type="Proteomes" id="UP000257127">
    <property type="component" value="Unassembled WGS sequence"/>
</dbReference>
<name>A0A3E1F1H9_9FLAO</name>
<keyword evidence="1" id="KW-1133">Transmembrane helix</keyword>
<feature type="transmembrane region" description="Helical" evidence="1">
    <location>
        <begin position="149"/>
        <end position="165"/>
    </location>
</feature>
<feature type="transmembrane region" description="Helical" evidence="1">
    <location>
        <begin position="218"/>
        <end position="240"/>
    </location>
</feature>
<proteinExistence type="predicted"/>
<keyword evidence="1" id="KW-0812">Transmembrane</keyword>
<reference evidence="3 4" key="1">
    <citation type="submission" date="2018-08" db="EMBL/GenBank/DDBJ databases">
        <title>The draft genome squence of Brumimicrobium sp. N62.</title>
        <authorList>
            <person name="Du Z.-J."/>
            <person name="Luo H.-R."/>
        </authorList>
    </citation>
    <scope>NUCLEOTIDE SEQUENCE [LARGE SCALE GENOMIC DNA]</scope>
    <source>
        <strain evidence="3 4">N62</strain>
    </source>
</reference>
<evidence type="ECO:0000259" key="2">
    <source>
        <dbReference type="Pfam" id="PF19830"/>
    </source>
</evidence>
<feature type="transmembrane region" description="Helical" evidence="1">
    <location>
        <begin position="289"/>
        <end position="312"/>
    </location>
</feature>
<comment type="caution">
    <text evidence="3">The sequence shown here is derived from an EMBL/GenBank/DDBJ whole genome shotgun (WGS) entry which is preliminary data.</text>
</comment>
<feature type="transmembrane region" description="Helical" evidence="1">
    <location>
        <begin position="172"/>
        <end position="188"/>
    </location>
</feature>
<dbReference type="RefSeq" id="WP_116879434.1">
    <property type="nucleotide sequence ID" value="NZ_QURB01000001.1"/>
</dbReference>
<dbReference type="InterPro" id="IPR046278">
    <property type="entry name" value="DUF6311"/>
</dbReference>
<dbReference type="EMBL" id="QURB01000001">
    <property type="protein sequence ID" value="RFC55599.1"/>
    <property type="molecule type" value="Genomic_DNA"/>
</dbReference>
<feature type="domain" description="DUF6311" evidence="2">
    <location>
        <begin position="16"/>
        <end position="387"/>
    </location>
</feature>
<feature type="transmembrane region" description="Helical" evidence="1">
    <location>
        <begin position="367"/>
        <end position="387"/>
    </location>
</feature>